<dbReference type="NCBIfam" id="TIGR00109">
    <property type="entry name" value="hemH"/>
    <property type="match status" value="1"/>
</dbReference>
<comment type="catalytic activity">
    <reaction evidence="6">
        <text>Fe-coproporphyrin III + 2 H(+) = coproporphyrin III + Fe(2+)</text>
        <dbReference type="Rhea" id="RHEA:49572"/>
        <dbReference type="ChEBI" id="CHEBI:15378"/>
        <dbReference type="ChEBI" id="CHEBI:29033"/>
        <dbReference type="ChEBI" id="CHEBI:68438"/>
        <dbReference type="ChEBI" id="CHEBI:131725"/>
        <dbReference type="EC" id="4.99.1.9"/>
    </reaction>
    <physiologicalReaction direction="right-to-left" evidence="6">
        <dbReference type="Rhea" id="RHEA:49574"/>
    </physiologicalReaction>
</comment>
<dbReference type="InterPro" id="IPR019772">
    <property type="entry name" value="Ferrochelatase_AS"/>
</dbReference>
<organism evidence="9 10">
    <name type="scientific">Roseospira marina</name>
    <dbReference type="NCBI Taxonomy" id="140057"/>
    <lineage>
        <taxon>Bacteria</taxon>
        <taxon>Pseudomonadati</taxon>
        <taxon>Pseudomonadota</taxon>
        <taxon>Alphaproteobacteria</taxon>
        <taxon>Rhodospirillales</taxon>
        <taxon>Rhodospirillaceae</taxon>
        <taxon>Roseospira</taxon>
    </lineage>
</organism>
<dbReference type="AlphaFoldDB" id="A0A5M6IEP7"/>
<dbReference type="EMBL" id="VWPJ01000005">
    <property type="protein sequence ID" value="KAA5606239.1"/>
    <property type="molecule type" value="Genomic_DNA"/>
</dbReference>
<dbReference type="Gene3D" id="3.40.50.1400">
    <property type="match status" value="2"/>
</dbReference>
<comment type="catalytic activity">
    <reaction evidence="7 8">
        <text>heme b + 2 H(+) = protoporphyrin IX + Fe(2+)</text>
        <dbReference type="Rhea" id="RHEA:22584"/>
        <dbReference type="ChEBI" id="CHEBI:15378"/>
        <dbReference type="ChEBI" id="CHEBI:29033"/>
        <dbReference type="ChEBI" id="CHEBI:57306"/>
        <dbReference type="ChEBI" id="CHEBI:60344"/>
        <dbReference type="EC" id="4.98.1.1"/>
    </reaction>
</comment>
<evidence type="ECO:0000313" key="10">
    <source>
        <dbReference type="Proteomes" id="UP000324065"/>
    </source>
</evidence>
<name>A0A5M6IEP7_9PROT</name>
<keyword evidence="7" id="KW-0479">Metal-binding</keyword>
<comment type="function">
    <text evidence="7 8">Catalyzes the ferrous insertion into protoporphyrin IX.</text>
</comment>
<dbReference type="PANTHER" id="PTHR11108:SF1">
    <property type="entry name" value="FERROCHELATASE, MITOCHONDRIAL"/>
    <property type="match status" value="1"/>
</dbReference>
<keyword evidence="5 7" id="KW-0627">Porphyrin biosynthesis</keyword>
<reference evidence="9 10" key="1">
    <citation type="submission" date="2019-09" db="EMBL/GenBank/DDBJ databases">
        <title>Genome sequence of Roseospira marina, one of the more divergent members of the non-sulfur purple photosynthetic bacterial family, the Rhodospirillaceae.</title>
        <authorList>
            <person name="Meyer T."/>
            <person name="Kyndt J."/>
        </authorList>
    </citation>
    <scope>NUCLEOTIDE SEQUENCE [LARGE SCALE GENOMIC DNA]</scope>
    <source>
        <strain evidence="9 10">DSM 15113</strain>
    </source>
</reference>
<evidence type="ECO:0000256" key="3">
    <source>
        <dbReference type="ARBA" id="ARBA00023133"/>
    </source>
</evidence>
<dbReference type="Pfam" id="PF00762">
    <property type="entry name" value="Ferrochelatase"/>
    <property type="match status" value="1"/>
</dbReference>
<dbReference type="RefSeq" id="WP_150061761.1">
    <property type="nucleotide sequence ID" value="NZ_JACHII010000007.1"/>
</dbReference>
<dbReference type="HAMAP" id="MF_00323">
    <property type="entry name" value="Ferrochelatase"/>
    <property type="match status" value="1"/>
</dbReference>
<comment type="subcellular location">
    <subcellularLocation>
        <location evidence="7 8">Cytoplasm</location>
    </subcellularLocation>
</comment>
<evidence type="ECO:0000256" key="7">
    <source>
        <dbReference type="HAMAP-Rule" id="MF_00323"/>
    </source>
</evidence>
<dbReference type="CDD" id="cd03411">
    <property type="entry name" value="Ferrochelatase_N"/>
    <property type="match status" value="1"/>
</dbReference>
<dbReference type="GO" id="GO:0004325">
    <property type="term" value="F:ferrochelatase activity"/>
    <property type="evidence" value="ECO:0007669"/>
    <property type="project" value="UniProtKB-UniRule"/>
</dbReference>
<dbReference type="InterPro" id="IPR033644">
    <property type="entry name" value="Ferrochelatase_C"/>
</dbReference>
<dbReference type="OrthoDB" id="9809741at2"/>
<keyword evidence="10" id="KW-1185">Reference proteome</keyword>
<dbReference type="InterPro" id="IPR033659">
    <property type="entry name" value="Ferrochelatase_N"/>
</dbReference>
<evidence type="ECO:0000256" key="6">
    <source>
        <dbReference type="ARBA" id="ARBA00024536"/>
    </source>
</evidence>
<dbReference type="PROSITE" id="PS00534">
    <property type="entry name" value="FERROCHELATASE"/>
    <property type="match status" value="1"/>
</dbReference>
<gene>
    <name evidence="7 9" type="primary">hemH</name>
    <name evidence="9" type="ORF">F1188_07400</name>
</gene>
<dbReference type="SUPFAM" id="SSF53800">
    <property type="entry name" value="Chelatase"/>
    <property type="match status" value="1"/>
</dbReference>
<keyword evidence="7 8" id="KW-0963">Cytoplasm</keyword>
<evidence type="ECO:0000256" key="4">
    <source>
        <dbReference type="ARBA" id="ARBA00023239"/>
    </source>
</evidence>
<evidence type="ECO:0000256" key="2">
    <source>
        <dbReference type="ARBA" id="ARBA00023004"/>
    </source>
</evidence>
<evidence type="ECO:0000256" key="8">
    <source>
        <dbReference type="RuleBase" id="RU000607"/>
    </source>
</evidence>
<comment type="similarity">
    <text evidence="1 7 8">Belongs to the ferrochelatase family.</text>
</comment>
<keyword evidence="4 7" id="KW-0456">Lyase</keyword>
<dbReference type="GO" id="GO:0006783">
    <property type="term" value="P:heme biosynthetic process"/>
    <property type="evidence" value="ECO:0007669"/>
    <property type="project" value="UniProtKB-UniRule"/>
</dbReference>
<proteinExistence type="inferred from homology"/>
<dbReference type="Proteomes" id="UP000324065">
    <property type="component" value="Unassembled WGS sequence"/>
</dbReference>
<protein>
    <recommendedName>
        <fullName evidence="7 8">Ferrochelatase</fullName>
        <ecNumber evidence="7 8">4.98.1.1</ecNumber>
    </recommendedName>
    <alternativeName>
        <fullName evidence="7">Heme synthase</fullName>
    </alternativeName>
    <alternativeName>
        <fullName evidence="7">Protoheme ferro-lyase</fullName>
    </alternativeName>
</protein>
<dbReference type="EC" id="4.98.1.1" evidence="7 8"/>
<keyword evidence="3 7" id="KW-0350">Heme biosynthesis</keyword>
<comment type="pathway">
    <text evidence="7 8">Porphyrin-containing compound metabolism; protoheme biosynthesis; protoheme from protoporphyrin-IX: step 1/1.</text>
</comment>
<evidence type="ECO:0000313" key="9">
    <source>
        <dbReference type="EMBL" id="KAA5606239.1"/>
    </source>
</evidence>
<comment type="caution">
    <text evidence="9">The sequence shown here is derived from an EMBL/GenBank/DDBJ whole genome shotgun (WGS) entry which is preliminary data.</text>
</comment>
<dbReference type="InterPro" id="IPR001015">
    <property type="entry name" value="Ferrochelatase"/>
</dbReference>
<dbReference type="PANTHER" id="PTHR11108">
    <property type="entry name" value="FERROCHELATASE"/>
    <property type="match status" value="1"/>
</dbReference>
<feature type="binding site" evidence="7">
    <location>
        <position position="195"/>
    </location>
    <ligand>
        <name>Fe(2+)</name>
        <dbReference type="ChEBI" id="CHEBI:29033"/>
    </ligand>
</feature>
<feature type="binding site" evidence="7">
    <location>
        <position position="275"/>
    </location>
    <ligand>
        <name>Fe(2+)</name>
        <dbReference type="ChEBI" id="CHEBI:29033"/>
    </ligand>
</feature>
<accession>A0A5M6IEP7</accession>
<evidence type="ECO:0000256" key="5">
    <source>
        <dbReference type="ARBA" id="ARBA00023244"/>
    </source>
</evidence>
<dbReference type="GO" id="GO:0046872">
    <property type="term" value="F:metal ion binding"/>
    <property type="evidence" value="ECO:0007669"/>
    <property type="project" value="UniProtKB-KW"/>
</dbReference>
<dbReference type="CDD" id="cd00419">
    <property type="entry name" value="Ferrochelatase_C"/>
    <property type="match status" value="1"/>
</dbReference>
<sequence length="365" mass="39510">MSRLAVVLFNLGGPDSLDAVKPFLFNLFNDPAIIGAPGPLRWLLARLISSRRAPIARAIYAQIGGRSPLVEQTQAQADALQAALTERDLGTEIGVFMAMRYWHPLTRETVDRVKAFRPDTVVLLPLYPQYSGSTSGSSLNTWVKTAARRGLKAETHTICCYPTEHGFVTALAELTRAGFIEGSDHGRPRVLFSAHGLPKVSVERGDPYQSQVEMTAAAIVDAMGLPNLDWVVCYQSRVGPLEWLGPDTDSEIERAGHDGVPVVVVPLAFVSEHSETLVELDIEYGELAEHRGVPAYVRVPTVQAHGAFIRGLADLVEQSVRPTEGDGCLIEAGPAQGRLCSQVGARVCDGKWSKCPHVAPSADKT</sequence>
<dbReference type="UniPathway" id="UPA00252">
    <property type="reaction ID" value="UER00325"/>
</dbReference>
<evidence type="ECO:0000256" key="1">
    <source>
        <dbReference type="ARBA" id="ARBA00007718"/>
    </source>
</evidence>
<dbReference type="GO" id="GO:0005737">
    <property type="term" value="C:cytoplasm"/>
    <property type="evidence" value="ECO:0007669"/>
    <property type="project" value="UniProtKB-SubCell"/>
</dbReference>
<keyword evidence="2 7" id="KW-0408">Iron</keyword>